<dbReference type="CDD" id="cd00761">
    <property type="entry name" value="Glyco_tranf_GTA_type"/>
    <property type="match status" value="1"/>
</dbReference>
<accession>A0A841FL24</accession>
<dbReference type="InterPro" id="IPR001173">
    <property type="entry name" value="Glyco_trans_2-like"/>
</dbReference>
<evidence type="ECO:0000313" key="4">
    <source>
        <dbReference type="Proteomes" id="UP000548476"/>
    </source>
</evidence>
<gene>
    <name evidence="3" type="ORF">HNR73_004486</name>
</gene>
<dbReference type="InterPro" id="IPR029044">
    <property type="entry name" value="Nucleotide-diphossugar_trans"/>
</dbReference>
<dbReference type="InterPro" id="IPR054028">
    <property type="entry name" value="TarS/TarP_linker"/>
</dbReference>
<dbReference type="GO" id="GO:0016758">
    <property type="term" value="F:hexosyltransferase activity"/>
    <property type="evidence" value="ECO:0007669"/>
    <property type="project" value="UniProtKB-ARBA"/>
</dbReference>
<dbReference type="PANTHER" id="PTHR22916:SF3">
    <property type="entry name" value="UDP-GLCNAC:BETAGAL BETA-1,3-N-ACETYLGLUCOSAMINYLTRANSFERASE-LIKE PROTEIN 1"/>
    <property type="match status" value="1"/>
</dbReference>
<keyword evidence="3" id="KW-0808">Transferase</keyword>
<evidence type="ECO:0000259" key="1">
    <source>
        <dbReference type="Pfam" id="PF00535"/>
    </source>
</evidence>
<dbReference type="Pfam" id="PF00535">
    <property type="entry name" value="Glycos_transf_2"/>
    <property type="match status" value="1"/>
</dbReference>
<protein>
    <submittedName>
        <fullName evidence="3">Glycosyltransferase involved in cell wall biosynthesis</fullName>
    </submittedName>
</protein>
<dbReference type="Proteomes" id="UP000548476">
    <property type="component" value="Unassembled WGS sequence"/>
</dbReference>
<evidence type="ECO:0000313" key="3">
    <source>
        <dbReference type="EMBL" id="MBB6036615.1"/>
    </source>
</evidence>
<feature type="domain" description="TarS/TarP linker" evidence="2">
    <location>
        <begin position="231"/>
        <end position="321"/>
    </location>
</feature>
<proteinExistence type="predicted"/>
<dbReference type="SUPFAM" id="SSF53448">
    <property type="entry name" value="Nucleotide-diphospho-sugar transferases"/>
    <property type="match status" value="1"/>
</dbReference>
<evidence type="ECO:0000259" key="2">
    <source>
        <dbReference type="Pfam" id="PF22181"/>
    </source>
</evidence>
<reference evidence="3 4" key="1">
    <citation type="submission" date="2020-08" db="EMBL/GenBank/DDBJ databases">
        <title>Genomic Encyclopedia of Type Strains, Phase IV (KMG-IV): sequencing the most valuable type-strain genomes for metagenomic binning, comparative biology and taxonomic classification.</title>
        <authorList>
            <person name="Goeker M."/>
        </authorList>
    </citation>
    <scope>NUCLEOTIDE SEQUENCE [LARGE SCALE GENOMIC DNA]</scope>
    <source>
        <strain evidence="3 4">YIM 65646</strain>
    </source>
</reference>
<feature type="domain" description="Glycosyltransferase 2-like" evidence="1">
    <location>
        <begin position="7"/>
        <end position="164"/>
    </location>
</feature>
<dbReference type="RefSeq" id="WP_184789448.1">
    <property type="nucleotide sequence ID" value="NZ_BONT01000033.1"/>
</dbReference>
<sequence>MSAPLVSIVVPAYNAMPYLTRSIESALGQTIGHDDMEIIVVDDGSTDDSGDEADRFAAAHPKVVRAVHQPNSGGPGAPRNTALDIATGKYVFFLDADDYLGPEAIERMVAMAEENGSDVVLGKMVGVAGRRVPKVMFKKTRRKVSLYGSEVYWTLSPLKLFRRELVENLGLRFPVGAAFGEDQPFVAKAYINARVISVVADYDCYYATRRPDANGVTLKTARESGVASRLESLLRMFTLLKAELPAGNHRDLLMRRHMEKGLQGLLWHMTKEPDPQARRQAFDAVAPTVVAWSKSRVALGMPADLRRQFALIEAGQLDAVLSHVTARVRKLDTWGTLGFDPSTLREPSLGLRVRLRTLGPRVTLRTSLRELRKNPRKVVRRVGRAIGR</sequence>
<dbReference type="Gene3D" id="3.90.550.10">
    <property type="entry name" value="Spore Coat Polysaccharide Biosynthesis Protein SpsA, Chain A"/>
    <property type="match status" value="1"/>
</dbReference>
<dbReference type="EMBL" id="JACHGT010000009">
    <property type="protein sequence ID" value="MBB6036615.1"/>
    <property type="molecule type" value="Genomic_DNA"/>
</dbReference>
<name>A0A841FL24_9ACTN</name>
<keyword evidence="4" id="KW-1185">Reference proteome</keyword>
<organism evidence="3 4">
    <name type="scientific">Phytomonospora endophytica</name>
    <dbReference type="NCBI Taxonomy" id="714109"/>
    <lineage>
        <taxon>Bacteria</taxon>
        <taxon>Bacillati</taxon>
        <taxon>Actinomycetota</taxon>
        <taxon>Actinomycetes</taxon>
        <taxon>Micromonosporales</taxon>
        <taxon>Micromonosporaceae</taxon>
        <taxon>Phytomonospora</taxon>
    </lineage>
</organism>
<dbReference type="AlphaFoldDB" id="A0A841FL24"/>
<dbReference type="Pfam" id="PF22181">
    <property type="entry name" value="TarS_linker"/>
    <property type="match status" value="1"/>
</dbReference>
<comment type="caution">
    <text evidence="3">The sequence shown here is derived from an EMBL/GenBank/DDBJ whole genome shotgun (WGS) entry which is preliminary data.</text>
</comment>
<dbReference type="PANTHER" id="PTHR22916">
    <property type="entry name" value="GLYCOSYLTRANSFERASE"/>
    <property type="match status" value="1"/>
</dbReference>